<reference evidence="1" key="1">
    <citation type="submission" date="2022-06" db="EMBL/GenBank/DDBJ databases">
        <title>Phylogenomic reconstructions and comparative analyses of Kickxellomycotina fungi.</title>
        <authorList>
            <person name="Reynolds N.K."/>
            <person name="Stajich J.E."/>
            <person name="Barry K."/>
            <person name="Grigoriev I.V."/>
            <person name="Crous P."/>
            <person name="Smith M.E."/>
        </authorList>
    </citation>
    <scope>NUCLEOTIDE SEQUENCE</scope>
    <source>
        <strain evidence="1">RSA 2271</strain>
    </source>
</reference>
<dbReference type="EMBL" id="JAMZIH010000347">
    <property type="protein sequence ID" value="KAJ1679494.1"/>
    <property type="molecule type" value="Genomic_DNA"/>
</dbReference>
<evidence type="ECO:0000313" key="2">
    <source>
        <dbReference type="Proteomes" id="UP001145114"/>
    </source>
</evidence>
<organism evidence="1 2">
    <name type="scientific">Spiromyces aspiralis</name>
    <dbReference type="NCBI Taxonomy" id="68401"/>
    <lineage>
        <taxon>Eukaryota</taxon>
        <taxon>Fungi</taxon>
        <taxon>Fungi incertae sedis</taxon>
        <taxon>Zoopagomycota</taxon>
        <taxon>Kickxellomycotina</taxon>
        <taxon>Kickxellomycetes</taxon>
        <taxon>Kickxellales</taxon>
        <taxon>Kickxellaceae</taxon>
        <taxon>Spiromyces</taxon>
    </lineage>
</organism>
<proteinExistence type="predicted"/>
<gene>
    <name evidence="1" type="primary">TRA1_2</name>
    <name evidence="1" type="ORF">EV182_001932</name>
</gene>
<name>A0ACC1I029_9FUNG</name>
<dbReference type="Proteomes" id="UP001145114">
    <property type="component" value="Unassembled WGS sequence"/>
</dbReference>
<accession>A0ACC1I029</accession>
<evidence type="ECO:0000313" key="1">
    <source>
        <dbReference type="EMBL" id="KAJ1679494.1"/>
    </source>
</evidence>
<comment type="caution">
    <text evidence="1">The sequence shown here is derived from an EMBL/GenBank/DDBJ whole genome shotgun (WGS) entry which is preliminary data.</text>
</comment>
<feature type="non-terminal residue" evidence="1">
    <location>
        <position position="1461"/>
    </location>
</feature>
<feature type="non-terminal residue" evidence="1">
    <location>
        <position position="1"/>
    </location>
</feature>
<keyword evidence="2" id="KW-1185">Reference proteome</keyword>
<protein>
    <submittedName>
        <fullName evidence="1">Transcription-associated protein 1</fullName>
    </submittedName>
</protein>
<sequence length="1461" mass="161286">GSGEAPKKILLPASQSFKVIAEIPIIIVSMFQALRGETHQYAQKLVPLVIQMLEINLSQPREGSDAANQGSSLAALMDLATAQSKALSFLAFLVRSFFQTVAPYRDKVAELVVKMIQMCPVEAIATRKEILIACRHIISTDMRLAFVPHLEQLLDLRILREPANSNHKMVKVYAISTLVDLVHSIRNELSLDHLTKVVDFYTSCMSDISLTPTIHTMCVKILFYIVESVAKFPDKKRVKYLLLSILHCYKCALSMLATRAKYTMTLAMSNDQDDSSSSSESNGSSGEKRAVLWRVEPDDLIHVSTLEPQDPVKECKTLLQTLITGCNPTLDKLKSCHSFLFEGPSAAEQHQQQSEKPSTDVADMGTSDMYNFELDQLKSLFHEGLRAFQIMKCAGQLGSTSSHAAATEKPRDDVKKDRSQTAPSRELQIRAIDRDEKALIEQFANLFLGLHPTVFQELISSQIGYLFDVMIDNAAMISASQLFLACVSTSPAFISTLLEYLGQRLPYLGTNDEVLSATMLHLYKIAFLALTFFPEQNEPVLRIYVQSIIRDALERSKTAQKPENYYLLLRSLFRCIGGGRYETLYSEVFPLLQTLLETFNTSLSVEGKPTPRQELVIDICLTVPVRLSALLPYLPLLMKPLMAALHAGPELVSQGLRTLELCVDNLTRDFLDPILNSFMDNLMESLWGLLTPNEQRSPHSRTAARILGKLGGRNRNMLGVQPTQLANNSVPVLQLPDNSATAIRLKFHNINEYVTLPISPGIETAVQTIESHYPPWLARHAYSNAFRFIKTTLLVLIEQQDASAPLSLLSRRSAADLEALGSKFMELFDNIETRKMLATLISLSTSGSPAELTIKEITEKPLASTSSASGDKDGSAEIDSAANGFSTDPQQAISLTGASPQVTFQLLWGAVVACSRDCIRDEATHLLDQLAHYIVAEHFVACIRAAKTNTLQDMAIPTLTFEGDASHMSGGNFTISVASGANCSLNLMAILVIARAISSHLQNVRMVGQRFLSTLVAATRGLLKGSQNYIYCVPHLHLLFSQLCQSCYYPDENVKMGACSGILFMITKLNLGKDWIEMHEIEGIKALLFVLKALSVEKVAQMCENVALEAVISIIGVCHSSVNPEVFVTVTEGDDKAMEIETGGDNKLEKKQAEGSTDSPSVGPSGEAKVNGSSNSDKGMPLAEKDVTGSPAKASEDGKKGPDAEKLGTQHVNGDMPDPGERRVEGGNERAEGEPQKVSKRPKIDISKDRTLSILLSIFAKELPNSNSLIREAVKTAIEHLAKLTGISTIDLLMPYRDRLLRSIFAKPLRALPHLMQIGRIDAITYCLDLSPDFIEINDEMMRLLSEALALTDAEDQALVNNPTQLRTYIPSLINLRHVCIKMLTSAISRPEFSQPRHSITRSRIISVFFKFLYSKSPKVVEVANDGLKRALTQQQRLPKDLLQAGLRPILLNLSDYKHLN</sequence>